<feature type="domain" description="Integrase zinc-binding" evidence="4">
    <location>
        <begin position="308"/>
        <end position="342"/>
    </location>
</feature>
<dbReference type="PANTHER" id="PTHR37984:SF5">
    <property type="entry name" value="PROTEIN NYNRIN-LIKE"/>
    <property type="match status" value="1"/>
</dbReference>
<accession>A0ABM4AGG1</accession>
<dbReference type="InterPro" id="IPR043502">
    <property type="entry name" value="DNA/RNA_pol_sf"/>
</dbReference>
<proteinExistence type="predicted"/>
<evidence type="ECO:0000259" key="3">
    <source>
        <dbReference type="Pfam" id="PF17919"/>
    </source>
</evidence>
<protein>
    <submittedName>
        <fullName evidence="6">Uncharacterized protein LOC132805069</fullName>
    </submittedName>
</protein>
<dbReference type="InterPro" id="IPR041588">
    <property type="entry name" value="Integrase_H2C2"/>
</dbReference>
<keyword evidence="1" id="KW-0511">Multifunctional enzyme</keyword>
<feature type="domain" description="Reverse transcriptase" evidence="2">
    <location>
        <begin position="28"/>
        <end position="129"/>
    </location>
</feature>
<dbReference type="SUPFAM" id="SSF56672">
    <property type="entry name" value="DNA/RNA polymerases"/>
    <property type="match status" value="1"/>
</dbReference>
<dbReference type="Pfam" id="PF17919">
    <property type="entry name" value="RT_RNaseH_2"/>
    <property type="match status" value="1"/>
</dbReference>
<feature type="domain" description="Reverse transcriptase/retrotransposon-derived protein RNase H-like" evidence="3">
    <location>
        <begin position="144"/>
        <end position="188"/>
    </location>
</feature>
<evidence type="ECO:0000259" key="2">
    <source>
        <dbReference type="Pfam" id="PF00078"/>
    </source>
</evidence>
<dbReference type="Gene3D" id="3.30.70.270">
    <property type="match status" value="1"/>
</dbReference>
<dbReference type="Pfam" id="PF00078">
    <property type="entry name" value="RVT_1"/>
    <property type="match status" value="1"/>
</dbReference>
<dbReference type="Gene3D" id="3.10.10.10">
    <property type="entry name" value="HIV Type 1 Reverse Transcriptase, subunit A, domain 1"/>
    <property type="match status" value="1"/>
</dbReference>
<dbReference type="CDD" id="cd01647">
    <property type="entry name" value="RT_LTR"/>
    <property type="match status" value="1"/>
</dbReference>
<dbReference type="PANTHER" id="PTHR37984">
    <property type="entry name" value="PROTEIN CBG26694"/>
    <property type="match status" value="1"/>
</dbReference>
<dbReference type="InterPro" id="IPR041577">
    <property type="entry name" value="RT_RNaseH_2"/>
</dbReference>
<reference evidence="6" key="1">
    <citation type="submission" date="2025-08" db="UniProtKB">
        <authorList>
            <consortium name="RefSeq"/>
        </authorList>
    </citation>
    <scope>IDENTIFICATION</scope>
    <source>
        <tissue evidence="6">Seedling</tissue>
    </source>
</reference>
<evidence type="ECO:0000313" key="5">
    <source>
        <dbReference type="Proteomes" id="UP001652623"/>
    </source>
</evidence>
<dbReference type="Gene3D" id="1.10.340.70">
    <property type="match status" value="1"/>
</dbReference>
<evidence type="ECO:0000259" key="4">
    <source>
        <dbReference type="Pfam" id="PF17921"/>
    </source>
</evidence>
<organism evidence="5 6">
    <name type="scientific">Ziziphus jujuba</name>
    <name type="common">Chinese jujube</name>
    <name type="synonym">Ziziphus sativa</name>
    <dbReference type="NCBI Taxonomy" id="326968"/>
    <lineage>
        <taxon>Eukaryota</taxon>
        <taxon>Viridiplantae</taxon>
        <taxon>Streptophyta</taxon>
        <taxon>Embryophyta</taxon>
        <taxon>Tracheophyta</taxon>
        <taxon>Spermatophyta</taxon>
        <taxon>Magnoliopsida</taxon>
        <taxon>eudicotyledons</taxon>
        <taxon>Gunneridae</taxon>
        <taxon>Pentapetalae</taxon>
        <taxon>rosids</taxon>
        <taxon>fabids</taxon>
        <taxon>Rosales</taxon>
        <taxon>Rhamnaceae</taxon>
        <taxon>Paliureae</taxon>
        <taxon>Ziziphus</taxon>
    </lineage>
</organism>
<dbReference type="RefSeq" id="XP_060675813.1">
    <property type="nucleotide sequence ID" value="XM_060819830.1"/>
</dbReference>
<dbReference type="InterPro" id="IPR043128">
    <property type="entry name" value="Rev_trsase/Diguanyl_cyclase"/>
</dbReference>
<dbReference type="InterPro" id="IPR050951">
    <property type="entry name" value="Retrovirus_Pol_polyprotein"/>
</dbReference>
<keyword evidence="5" id="KW-1185">Reference proteome</keyword>
<evidence type="ECO:0000313" key="6">
    <source>
        <dbReference type="RefSeq" id="XP_060675813.1"/>
    </source>
</evidence>
<evidence type="ECO:0000256" key="1">
    <source>
        <dbReference type="ARBA" id="ARBA00023268"/>
    </source>
</evidence>
<gene>
    <name evidence="6" type="primary">LOC132805069</name>
</gene>
<dbReference type="GeneID" id="132805069"/>
<name>A0ABM4AGG1_ZIZJJ</name>
<sequence>METLVKEMHECAFIRHSNSPYFSLVLLVKKKDGSWRFCVDYKALNGITIRDRFSIPTIDELLDELGRAEVFSKLDLQSESHQIKMDRWDMHKTAFRTYEGHYEFVVMLFRLSNDPSTFQAAMNKIFKPFLPPLTELLKKDNFKWTVVATEAFVCLKKVMNETPDLRLLDFMKTFVVETDASNVGIGGFSCKMATFWPSYALWLKWLQHDHKSLRELLTQVIQTPEQQHYLWKLLGYHFSIEYKVGTENSAADALSRRLENPCPSLLAAISTQRYDFLDALRKENETCLDFHELQQQLLNGPLEVMLVVEHTYLRLSASFFKEGMWKDVKDFVGKCLTCQTINYSTVAPMGLLQPLQMPERVWEDLALDFIVR</sequence>
<dbReference type="Proteomes" id="UP001652623">
    <property type="component" value="Chromosome 8"/>
</dbReference>
<dbReference type="InterPro" id="IPR000477">
    <property type="entry name" value="RT_dom"/>
</dbReference>
<dbReference type="Pfam" id="PF17921">
    <property type="entry name" value="Integrase_H2C2"/>
    <property type="match status" value="1"/>
</dbReference>